<feature type="domain" description="UspA" evidence="2">
    <location>
        <begin position="142"/>
        <end position="270"/>
    </location>
</feature>
<protein>
    <submittedName>
        <fullName evidence="3">Universal stress protein</fullName>
    </submittedName>
</protein>
<dbReference type="Proteomes" id="UP000253273">
    <property type="component" value="Chromosome"/>
</dbReference>
<evidence type="ECO:0000256" key="1">
    <source>
        <dbReference type="ARBA" id="ARBA00008791"/>
    </source>
</evidence>
<name>A0A345E6U4_9EURY</name>
<evidence type="ECO:0000259" key="2">
    <source>
        <dbReference type="Pfam" id="PF00582"/>
    </source>
</evidence>
<comment type="similarity">
    <text evidence="1">Belongs to the universal stress protein A family.</text>
</comment>
<dbReference type="PRINTS" id="PR01438">
    <property type="entry name" value="UNVRSLSTRESS"/>
</dbReference>
<dbReference type="GeneID" id="37285038"/>
<dbReference type="SUPFAM" id="SSF52402">
    <property type="entry name" value="Adenine nucleotide alpha hydrolases-like"/>
    <property type="match status" value="2"/>
</dbReference>
<dbReference type="EMBL" id="CP031150">
    <property type="protein sequence ID" value="AXG07916.1"/>
    <property type="molecule type" value="Genomic_DNA"/>
</dbReference>
<dbReference type="Pfam" id="PF00582">
    <property type="entry name" value="Usp"/>
    <property type="match status" value="2"/>
</dbReference>
<dbReference type="KEGG" id="haj:DU500_16595"/>
<feature type="domain" description="UspA" evidence="2">
    <location>
        <begin position="3"/>
        <end position="130"/>
    </location>
</feature>
<accession>A0A345E6U4</accession>
<keyword evidence="4" id="KW-1185">Reference proteome</keyword>
<proteinExistence type="inferred from homology"/>
<sequence length="272" mass="28880">MYRVLVPVDSNTNRARHQAQYVARLPDADSAVAATVLYVSPPDRFESAKEASFSKVDSAATAAEELERAGVEVDRRIDGGSVSRAIVDAIADVDADEVVMGGRKRSGVTTVLLGSTVQDVLLSTERPVTVTGERVSLGEGTRKVLVPVDGSEERARQQARYVAGLPGDPSTIEATVFYVFRHQDYAGAPPHEFEDVDSAVTAAEMLEDAGVTVNRVAEGGEVARRILRAAEDHAVDGIVVGGRKRSGVQKVLLGSTVQDVLLSAERPVTVTG</sequence>
<gene>
    <name evidence="3" type="ORF">DU500_16595</name>
</gene>
<dbReference type="Gene3D" id="3.40.50.620">
    <property type="entry name" value="HUPs"/>
    <property type="match status" value="2"/>
</dbReference>
<dbReference type="OrthoDB" id="281037at2157"/>
<dbReference type="InterPro" id="IPR006016">
    <property type="entry name" value="UspA"/>
</dbReference>
<organism evidence="3 4">
    <name type="scientific">Haloplanus rubicundus</name>
    <dbReference type="NCBI Taxonomy" id="1547898"/>
    <lineage>
        <taxon>Archaea</taxon>
        <taxon>Methanobacteriati</taxon>
        <taxon>Methanobacteriota</taxon>
        <taxon>Stenosarchaea group</taxon>
        <taxon>Halobacteria</taxon>
        <taxon>Halobacteriales</taxon>
        <taxon>Haloferacaceae</taxon>
        <taxon>Haloplanus</taxon>
    </lineage>
</organism>
<evidence type="ECO:0000313" key="4">
    <source>
        <dbReference type="Proteomes" id="UP000253273"/>
    </source>
</evidence>
<dbReference type="PANTHER" id="PTHR46268:SF6">
    <property type="entry name" value="UNIVERSAL STRESS PROTEIN UP12"/>
    <property type="match status" value="1"/>
</dbReference>
<dbReference type="PANTHER" id="PTHR46268">
    <property type="entry name" value="STRESS RESPONSE PROTEIN NHAX"/>
    <property type="match status" value="1"/>
</dbReference>
<dbReference type="RefSeq" id="WP_114587037.1">
    <property type="nucleotide sequence ID" value="NZ_CP031150.1"/>
</dbReference>
<dbReference type="CDD" id="cd00293">
    <property type="entry name" value="USP-like"/>
    <property type="match status" value="2"/>
</dbReference>
<reference evidence="3 4" key="1">
    <citation type="submission" date="2018-07" db="EMBL/GenBank/DDBJ databases">
        <title>Genome sequences of Haloplanus sp. CBA1113.</title>
        <authorList>
            <person name="Kim Y.B."/>
            <person name="Roh S.W."/>
        </authorList>
    </citation>
    <scope>NUCLEOTIDE SEQUENCE [LARGE SCALE GENOMIC DNA]</scope>
    <source>
        <strain evidence="3 4">CBA1113</strain>
    </source>
</reference>
<dbReference type="InterPro" id="IPR006015">
    <property type="entry name" value="Universal_stress_UspA"/>
</dbReference>
<evidence type="ECO:0000313" key="3">
    <source>
        <dbReference type="EMBL" id="AXG07916.1"/>
    </source>
</evidence>
<dbReference type="AlphaFoldDB" id="A0A345E6U4"/>
<dbReference type="InterPro" id="IPR014729">
    <property type="entry name" value="Rossmann-like_a/b/a_fold"/>
</dbReference>